<protein>
    <submittedName>
        <fullName evidence="2">12436_t:CDS:1</fullName>
    </submittedName>
</protein>
<dbReference type="Gene3D" id="1.20.1170.10">
    <property type="match status" value="1"/>
</dbReference>
<proteinExistence type="predicted"/>
<evidence type="ECO:0000313" key="2">
    <source>
        <dbReference type="EMBL" id="CAG8745807.1"/>
    </source>
</evidence>
<comment type="caution">
    <text evidence="2">The sequence shown here is derived from an EMBL/GenBank/DDBJ whole genome shotgun (WGS) entry which is preliminary data.</text>
</comment>
<feature type="non-terminal residue" evidence="2">
    <location>
        <position position="277"/>
    </location>
</feature>
<gene>
    <name evidence="2" type="ORF">FCALED_LOCUS15948</name>
</gene>
<evidence type="ECO:0000313" key="3">
    <source>
        <dbReference type="Proteomes" id="UP000789570"/>
    </source>
</evidence>
<feature type="coiled-coil region" evidence="1">
    <location>
        <begin position="101"/>
        <end position="128"/>
    </location>
</feature>
<dbReference type="AlphaFoldDB" id="A0A9N9IRS1"/>
<dbReference type="EMBL" id="CAJVPQ010016497">
    <property type="protein sequence ID" value="CAG8745807.1"/>
    <property type="molecule type" value="Genomic_DNA"/>
</dbReference>
<feature type="non-terminal residue" evidence="2">
    <location>
        <position position="1"/>
    </location>
</feature>
<evidence type="ECO:0000256" key="1">
    <source>
        <dbReference type="SAM" id="Coils"/>
    </source>
</evidence>
<keyword evidence="1" id="KW-0175">Coiled coil</keyword>
<keyword evidence="3" id="KW-1185">Reference proteome</keyword>
<sequence length="277" mass="30691">EHSVDEKSELRCEYNGSYFSEIRQFKVEDFAEQSITHSLVMRNHASDLITFAESCEDNSVSDVELVDLLRICLDQAKLNKKEATSLKDQLVRIKTRLGLVVKEIVEQNDKIMEEQENLSKNISQANKVKEGAISVSKRSVIAAGLGGFAITAAPFTGGASLLPAATATVSTTVAGVSSILSAFLNSLIKFNNTLPEMKNCLDNIVMTLSQYETYWASQISYIGDIINKLKRSKDGRRMVRTIGRTISDKAKTIHRDSNDYSVVMQVAVNADRFGRNL</sequence>
<dbReference type="OrthoDB" id="2442185at2759"/>
<organism evidence="2 3">
    <name type="scientific">Funneliformis caledonium</name>
    <dbReference type="NCBI Taxonomy" id="1117310"/>
    <lineage>
        <taxon>Eukaryota</taxon>
        <taxon>Fungi</taxon>
        <taxon>Fungi incertae sedis</taxon>
        <taxon>Mucoromycota</taxon>
        <taxon>Glomeromycotina</taxon>
        <taxon>Glomeromycetes</taxon>
        <taxon>Glomerales</taxon>
        <taxon>Glomeraceae</taxon>
        <taxon>Funneliformis</taxon>
    </lineage>
</organism>
<dbReference type="Proteomes" id="UP000789570">
    <property type="component" value="Unassembled WGS sequence"/>
</dbReference>
<reference evidence="2" key="1">
    <citation type="submission" date="2021-06" db="EMBL/GenBank/DDBJ databases">
        <authorList>
            <person name="Kallberg Y."/>
            <person name="Tangrot J."/>
            <person name="Rosling A."/>
        </authorList>
    </citation>
    <scope>NUCLEOTIDE SEQUENCE</scope>
    <source>
        <strain evidence="2">UK204</strain>
    </source>
</reference>
<accession>A0A9N9IRS1</accession>
<name>A0A9N9IRS1_9GLOM</name>